<evidence type="ECO:0000256" key="4">
    <source>
        <dbReference type="ARBA" id="ARBA00022801"/>
    </source>
</evidence>
<dbReference type="AlphaFoldDB" id="A0A6P8RU30"/>
<dbReference type="SMART" id="SM00450">
    <property type="entry name" value="RHOD"/>
    <property type="match status" value="1"/>
</dbReference>
<dbReference type="EC" id="3.1.3.48" evidence="7"/>
<dbReference type="CTD" id="994"/>
<dbReference type="GO" id="GO:0004725">
    <property type="term" value="F:protein tyrosine phosphatase activity"/>
    <property type="evidence" value="ECO:0007669"/>
    <property type="project" value="UniProtKB-UniRule"/>
</dbReference>
<feature type="compositionally biased region" description="Basic and acidic residues" evidence="8">
    <location>
        <begin position="338"/>
        <end position="349"/>
    </location>
</feature>
<feature type="region of interest" description="Disordered" evidence="8">
    <location>
        <begin position="315"/>
        <end position="355"/>
    </location>
</feature>
<dbReference type="PANTHER" id="PTHR10828">
    <property type="entry name" value="M-PHASE INDUCER PHOSPHATASE DUAL SPECIFICITY PHOSPHATASE CDC25"/>
    <property type="match status" value="1"/>
</dbReference>
<keyword evidence="10" id="KW-1185">Reference proteome</keyword>
<reference evidence="11" key="1">
    <citation type="submission" date="2025-08" db="UniProtKB">
        <authorList>
            <consortium name="RefSeq"/>
        </authorList>
    </citation>
    <scope>IDENTIFICATION</scope>
</reference>
<dbReference type="CDD" id="cd01530">
    <property type="entry name" value="Cdc25"/>
    <property type="match status" value="1"/>
</dbReference>
<dbReference type="FunCoup" id="A0A6P8RU30">
    <property type="interactions" value="1616"/>
</dbReference>
<dbReference type="GO" id="GO:0010971">
    <property type="term" value="P:positive regulation of G2/M transition of mitotic cell cycle"/>
    <property type="evidence" value="ECO:0007669"/>
    <property type="project" value="TreeGrafter"/>
</dbReference>
<evidence type="ECO:0000313" key="10">
    <source>
        <dbReference type="Proteomes" id="UP000515159"/>
    </source>
</evidence>
<dbReference type="Gene3D" id="3.40.250.10">
    <property type="entry name" value="Rhodanese-like domain"/>
    <property type="match status" value="1"/>
</dbReference>
<proteinExistence type="inferred from homology"/>
<evidence type="ECO:0000256" key="2">
    <source>
        <dbReference type="ARBA" id="ARBA00022618"/>
    </source>
</evidence>
<comment type="similarity">
    <text evidence="1 7">Belongs to the MPI phosphatase family.</text>
</comment>
<feature type="compositionally biased region" description="Polar residues" evidence="8">
    <location>
        <begin position="76"/>
        <end position="85"/>
    </location>
</feature>
<dbReference type="OrthoDB" id="26523at2759"/>
<name>A0A6P8RU30_GEOSA</name>
<dbReference type="PROSITE" id="PS50206">
    <property type="entry name" value="RHODANESE_3"/>
    <property type="match status" value="1"/>
</dbReference>
<evidence type="ECO:0000256" key="6">
    <source>
        <dbReference type="ARBA" id="ARBA00023306"/>
    </source>
</evidence>
<dbReference type="GO" id="GO:0005737">
    <property type="term" value="C:cytoplasm"/>
    <property type="evidence" value="ECO:0007669"/>
    <property type="project" value="TreeGrafter"/>
</dbReference>
<feature type="domain" description="Rhodanese" evidence="9">
    <location>
        <begin position="412"/>
        <end position="519"/>
    </location>
</feature>
<dbReference type="PANTHER" id="PTHR10828:SF48">
    <property type="entry name" value="M-PHASE INDUCER PHOSPHATASE 2"/>
    <property type="match status" value="1"/>
</dbReference>
<keyword evidence="6 7" id="KW-0131">Cell cycle</keyword>
<dbReference type="GO" id="GO:0051301">
    <property type="term" value="P:cell division"/>
    <property type="evidence" value="ECO:0007669"/>
    <property type="project" value="UniProtKB-UniRule"/>
</dbReference>
<feature type="compositionally biased region" description="Low complexity" evidence="8">
    <location>
        <begin position="89"/>
        <end position="99"/>
    </location>
</feature>
<dbReference type="KEGG" id="gsh:117364206"/>
<evidence type="ECO:0000256" key="1">
    <source>
        <dbReference type="ARBA" id="ARBA00011065"/>
    </source>
</evidence>
<dbReference type="GeneID" id="117364206"/>
<organism evidence="10 11">
    <name type="scientific">Geotrypetes seraphini</name>
    <name type="common">Gaboon caecilian</name>
    <name type="synonym">Caecilia seraphini</name>
    <dbReference type="NCBI Taxonomy" id="260995"/>
    <lineage>
        <taxon>Eukaryota</taxon>
        <taxon>Metazoa</taxon>
        <taxon>Chordata</taxon>
        <taxon>Craniata</taxon>
        <taxon>Vertebrata</taxon>
        <taxon>Euteleostomi</taxon>
        <taxon>Amphibia</taxon>
        <taxon>Gymnophiona</taxon>
        <taxon>Geotrypetes</taxon>
    </lineage>
</organism>
<protein>
    <recommendedName>
        <fullName evidence="7">M-phase inducer phosphatase</fullName>
        <ecNumber evidence="7">3.1.3.48</ecNumber>
    </recommendedName>
</protein>
<evidence type="ECO:0000313" key="11">
    <source>
        <dbReference type="RefSeq" id="XP_033809102.1"/>
    </source>
</evidence>
<comment type="catalytic activity">
    <reaction evidence="7">
        <text>O-phospho-L-tyrosyl-[protein] + H2O = L-tyrosyl-[protein] + phosphate</text>
        <dbReference type="Rhea" id="RHEA:10684"/>
        <dbReference type="Rhea" id="RHEA-COMP:10136"/>
        <dbReference type="Rhea" id="RHEA-COMP:20101"/>
        <dbReference type="ChEBI" id="CHEBI:15377"/>
        <dbReference type="ChEBI" id="CHEBI:43474"/>
        <dbReference type="ChEBI" id="CHEBI:46858"/>
        <dbReference type="ChEBI" id="CHEBI:61978"/>
        <dbReference type="EC" id="3.1.3.48"/>
    </reaction>
</comment>
<dbReference type="Pfam" id="PF06617">
    <property type="entry name" value="M-inducer_phosp"/>
    <property type="match status" value="1"/>
</dbReference>
<feature type="region of interest" description="Disordered" evidence="8">
    <location>
        <begin position="67"/>
        <end position="103"/>
    </location>
</feature>
<dbReference type="SUPFAM" id="SSF52821">
    <property type="entry name" value="Rhodanese/Cell cycle control phosphatase"/>
    <property type="match status" value="1"/>
</dbReference>
<keyword evidence="2 7" id="KW-0132">Cell division</keyword>
<evidence type="ECO:0000256" key="5">
    <source>
        <dbReference type="ARBA" id="ARBA00022912"/>
    </source>
</evidence>
<evidence type="ECO:0000256" key="7">
    <source>
        <dbReference type="RuleBase" id="RU368028"/>
    </source>
</evidence>
<dbReference type="GO" id="GO:0000086">
    <property type="term" value="P:G2/M transition of mitotic cell cycle"/>
    <property type="evidence" value="ECO:0007669"/>
    <property type="project" value="TreeGrafter"/>
</dbReference>
<dbReference type="Proteomes" id="UP000515159">
    <property type="component" value="Chromosome 1"/>
</dbReference>
<dbReference type="InParanoid" id="A0A6P8RU30"/>
<gene>
    <name evidence="11" type="primary">CDC25B</name>
</gene>
<dbReference type="Pfam" id="PF00581">
    <property type="entry name" value="Rhodanese"/>
    <property type="match status" value="1"/>
</dbReference>
<sequence>MDLEAILNDFSPCGSESMARPSVLPDLSCSILGGRGFLSPQAGVLSPVTNLTLNLNNLTGLGSHCDTPKRKPGMSMKNNASSLVRTDSGESSDSGLGLESPRRLDPVVNNDTLETAILESGRVIKDISLPIRRIHSLPTTLLGASPSLRNSSNSPDMKMSKLTENTSEFEEEKENEAYVFKRPSRPVTRLRLRTCSARNEKEAFAQRPNSAPALMFSTPEKEDLVPESQSPVLRKSSLTFCLNNDEEDDGFMDILDEDDVKNDSDVPSGMENLLTAPLVMGEDIDQDEIIRSKCRRLFRSPSLPSRAIRPFLKRMDRPEDDNTPVRSKRRKSITGAAIDEKLEKDEPKMRKGRSKSFCHDQIENILDNDQRELIGDFSKAFLLKTIEGQHQDLKYITPEMMMAVLSGKFKVLVEHCVIIDCRYPYEYEGGHIKGAINLPMEQDVEDYLLKTPIVPFHQDKRVILIFHCEFSSERGPRMCRFIREKDRKKNEYPNLHYPEMYILKGGYKEFFPKYQGYCEPQGYRPMHHEDFKEELKRFRTKSRTWAGEKSKRELYNRLKNL</sequence>
<evidence type="ECO:0000256" key="3">
    <source>
        <dbReference type="ARBA" id="ARBA00022776"/>
    </source>
</evidence>
<comment type="function">
    <text evidence="7">Tyrosine protein phosphatase which functions as a dosage-dependent inducer of mitotic progression.</text>
</comment>
<dbReference type="GO" id="GO:0005634">
    <property type="term" value="C:nucleus"/>
    <property type="evidence" value="ECO:0007669"/>
    <property type="project" value="TreeGrafter"/>
</dbReference>
<dbReference type="FunFam" id="3.40.250.10:FF:000004">
    <property type="entry name" value="M-phase inducer phosphatase 1 isoform X1"/>
    <property type="match status" value="1"/>
</dbReference>
<keyword evidence="5 7" id="KW-0904">Protein phosphatase</keyword>
<dbReference type="InterPro" id="IPR001763">
    <property type="entry name" value="Rhodanese-like_dom"/>
</dbReference>
<keyword evidence="3 7" id="KW-0498">Mitosis</keyword>
<accession>A0A6P8RU30</accession>
<dbReference type="InterPro" id="IPR036873">
    <property type="entry name" value="Rhodanese-like_dom_sf"/>
</dbReference>
<dbReference type="PRINTS" id="PR00716">
    <property type="entry name" value="MPIPHPHTASE"/>
</dbReference>
<dbReference type="RefSeq" id="XP_033809102.1">
    <property type="nucleotide sequence ID" value="XM_033953211.1"/>
</dbReference>
<keyword evidence="4 7" id="KW-0378">Hydrolase</keyword>
<evidence type="ECO:0000259" key="9">
    <source>
        <dbReference type="PROSITE" id="PS50206"/>
    </source>
</evidence>
<evidence type="ECO:0000256" key="8">
    <source>
        <dbReference type="SAM" id="MobiDB-lite"/>
    </source>
</evidence>
<dbReference type="GO" id="GO:0110032">
    <property type="term" value="P:positive regulation of G2/MI transition of meiotic cell cycle"/>
    <property type="evidence" value="ECO:0007669"/>
    <property type="project" value="TreeGrafter"/>
</dbReference>
<dbReference type="InterPro" id="IPR000751">
    <property type="entry name" value="MPI_Phosphatase"/>
</dbReference>